<evidence type="ECO:0000313" key="3">
    <source>
        <dbReference type="Proteomes" id="UP000467841"/>
    </source>
</evidence>
<dbReference type="Proteomes" id="UP000467841">
    <property type="component" value="Unassembled WGS sequence"/>
</dbReference>
<proteinExistence type="predicted"/>
<reference evidence="2" key="1">
    <citation type="submission" date="2020-01" db="EMBL/GenBank/DDBJ databases">
        <authorList>
            <person name="Mishra B."/>
        </authorList>
    </citation>
    <scope>NUCLEOTIDE SEQUENCE [LARGE SCALE GENOMIC DNA]</scope>
</reference>
<feature type="region of interest" description="Disordered" evidence="1">
    <location>
        <begin position="107"/>
        <end position="148"/>
    </location>
</feature>
<dbReference type="EMBL" id="CACVBM020001873">
    <property type="protein sequence ID" value="CAA7061463.1"/>
    <property type="molecule type" value="Genomic_DNA"/>
</dbReference>
<evidence type="ECO:0000256" key="1">
    <source>
        <dbReference type="SAM" id="MobiDB-lite"/>
    </source>
</evidence>
<dbReference type="AlphaFoldDB" id="A0A6D2L6Y2"/>
<feature type="compositionally biased region" description="Basic and acidic residues" evidence="1">
    <location>
        <begin position="133"/>
        <end position="146"/>
    </location>
</feature>
<sequence>MIGVDGQYSMNDLKIRCSCILKRVDANELVVMDELWYPDPKAFTNMSFGSDHLLLFSRNCMSMGAYNEVIFEFSVENTGGDSSNPLGEVRKCAVHLITFKDMLQEHDNSASPPISEKTHNPDLEFSEASDETEVPKTRPYETEFLLKEQPNPKRVKFLPLHSARKRHSKLLQPNVTLTRE</sequence>
<gene>
    <name evidence="2" type="ORF">MERR_LOCUS48699</name>
</gene>
<organism evidence="2 3">
    <name type="scientific">Microthlaspi erraticum</name>
    <dbReference type="NCBI Taxonomy" id="1685480"/>
    <lineage>
        <taxon>Eukaryota</taxon>
        <taxon>Viridiplantae</taxon>
        <taxon>Streptophyta</taxon>
        <taxon>Embryophyta</taxon>
        <taxon>Tracheophyta</taxon>
        <taxon>Spermatophyta</taxon>
        <taxon>Magnoliopsida</taxon>
        <taxon>eudicotyledons</taxon>
        <taxon>Gunneridae</taxon>
        <taxon>Pentapetalae</taxon>
        <taxon>rosids</taxon>
        <taxon>malvids</taxon>
        <taxon>Brassicales</taxon>
        <taxon>Brassicaceae</taxon>
        <taxon>Coluteocarpeae</taxon>
        <taxon>Microthlaspi</taxon>
    </lineage>
</organism>
<name>A0A6D2L6Y2_9BRAS</name>
<accession>A0A6D2L6Y2</accession>
<protein>
    <submittedName>
        <fullName evidence="2">Uncharacterized protein</fullName>
    </submittedName>
</protein>
<keyword evidence="3" id="KW-1185">Reference proteome</keyword>
<comment type="caution">
    <text evidence="2">The sequence shown here is derived from an EMBL/GenBank/DDBJ whole genome shotgun (WGS) entry which is preliminary data.</text>
</comment>
<evidence type="ECO:0000313" key="2">
    <source>
        <dbReference type="EMBL" id="CAA7061463.1"/>
    </source>
</evidence>